<sequence>MSFQKLAFIVAVSMSLTVITPFPFQLDNDCFINFVGTGIQTEFLAPFMYGFLAESSYTFSIRFLYSNVSVEEGMEENVQNLTLQKSYFRYNIKWRGSCLVFMLHTPTFNETATAIHDSGFGTSDEVLFFLRLQTLAEWEDHIEKFSALHEHSSFIFHANVIFTGLNSSYVGVHCYFCPPNPNRLHHIQLNSFPSYFLLKRFAQQLNSHGHERHAVIESAMGDLNVGNCLKIDRHNSTIHNRHKFYQHLRKHCSPPITIIYIFTQQALNGTIVTMERDVPEHELDDLEWFTRARYGESVLQPIPNEIVNTRGSILIMQNPKMQLVSCITMHSLSRELDYIFLSALDHTTWLALVSVALVYSMVYRSLSRGLDTMWSLFSMVETLRLPKFHSIAKLAQKGYRLWSPEKQHFSKLAGKYEKEMVVDLASSILGKSTLGPGDYELKIKKILDYAYDGNRSKSLIQSMSLRNISKLVDNLTKLKLFSGSSTLIRNFGRAANELMRVGDTKLCKVFTLNHMTSKMTLRLWSYLSYRTSYLIKLFLEVGILTKFEKLQLDLKEDGIRKLKITTTGAFISPSPITLMSAVG</sequence>
<dbReference type="EMBL" id="CAXLJM020000158">
    <property type="protein sequence ID" value="CAL8143540.1"/>
    <property type="molecule type" value="Genomic_DNA"/>
</dbReference>
<accession>A0ABP1S4H8</accession>
<feature type="non-terminal residue" evidence="2">
    <location>
        <position position="583"/>
    </location>
</feature>
<feature type="signal peptide" evidence="1">
    <location>
        <begin position="1"/>
        <end position="21"/>
    </location>
</feature>
<dbReference type="Proteomes" id="UP001642540">
    <property type="component" value="Unassembled WGS sequence"/>
</dbReference>
<evidence type="ECO:0000313" key="2">
    <source>
        <dbReference type="EMBL" id="CAL8143540.1"/>
    </source>
</evidence>
<gene>
    <name evidence="2" type="ORF">ODALV1_LOCUS29673</name>
</gene>
<organism evidence="2 3">
    <name type="scientific">Orchesella dallaii</name>
    <dbReference type="NCBI Taxonomy" id="48710"/>
    <lineage>
        <taxon>Eukaryota</taxon>
        <taxon>Metazoa</taxon>
        <taxon>Ecdysozoa</taxon>
        <taxon>Arthropoda</taxon>
        <taxon>Hexapoda</taxon>
        <taxon>Collembola</taxon>
        <taxon>Entomobryomorpha</taxon>
        <taxon>Entomobryoidea</taxon>
        <taxon>Orchesellidae</taxon>
        <taxon>Orchesellinae</taxon>
        <taxon>Orchesella</taxon>
    </lineage>
</organism>
<comment type="caution">
    <text evidence="2">The sequence shown here is derived from an EMBL/GenBank/DDBJ whole genome shotgun (WGS) entry which is preliminary data.</text>
</comment>
<reference evidence="2 3" key="1">
    <citation type="submission" date="2024-08" db="EMBL/GenBank/DDBJ databases">
        <authorList>
            <person name="Cucini C."/>
            <person name="Frati F."/>
        </authorList>
    </citation>
    <scope>NUCLEOTIDE SEQUENCE [LARGE SCALE GENOMIC DNA]</scope>
</reference>
<protein>
    <submittedName>
        <fullName evidence="2">Uncharacterized protein</fullName>
    </submittedName>
</protein>
<evidence type="ECO:0000256" key="1">
    <source>
        <dbReference type="SAM" id="SignalP"/>
    </source>
</evidence>
<feature type="chain" id="PRO_5047163275" evidence="1">
    <location>
        <begin position="22"/>
        <end position="583"/>
    </location>
</feature>
<name>A0ABP1S4H8_9HEXA</name>
<keyword evidence="3" id="KW-1185">Reference proteome</keyword>
<keyword evidence="1" id="KW-0732">Signal</keyword>
<evidence type="ECO:0000313" key="3">
    <source>
        <dbReference type="Proteomes" id="UP001642540"/>
    </source>
</evidence>
<proteinExistence type="predicted"/>